<accession>A0A0R1U275</accession>
<name>A0A0R1U275_9LACO</name>
<feature type="transmembrane region" description="Helical" evidence="1">
    <location>
        <begin position="113"/>
        <end position="138"/>
    </location>
</feature>
<feature type="transmembrane region" description="Helical" evidence="1">
    <location>
        <begin position="150"/>
        <end position="169"/>
    </location>
</feature>
<evidence type="ECO:0000313" key="2">
    <source>
        <dbReference type="EMBL" id="KRL87446.1"/>
    </source>
</evidence>
<dbReference type="Proteomes" id="UP000051324">
    <property type="component" value="Unassembled WGS sequence"/>
</dbReference>
<dbReference type="STRING" id="1423724.FC32_GL000008"/>
<reference evidence="2 3" key="1">
    <citation type="journal article" date="2015" name="Genome Announc.">
        <title>Expanding the biotechnology potential of lactobacilli through comparative genomics of 213 strains and associated genera.</title>
        <authorList>
            <person name="Sun Z."/>
            <person name="Harris H.M."/>
            <person name="McCann A."/>
            <person name="Guo C."/>
            <person name="Argimon S."/>
            <person name="Zhang W."/>
            <person name="Yang X."/>
            <person name="Jeffery I.B."/>
            <person name="Cooney J.C."/>
            <person name="Kagawa T.F."/>
            <person name="Liu W."/>
            <person name="Song Y."/>
            <person name="Salvetti E."/>
            <person name="Wrobel A."/>
            <person name="Rasinkangas P."/>
            <person name="Parkhill J."/>
            <person name="Rea M.C."/>
            <person name="O'Sullivan O."/>
            <person name="Ritari J."/>
            <person name="Douillard F.P."/>
            <person name="Paul Ross R."/>
            <person name="Yang R."/>
            <person name="Briner A.E."/>
            <person name="Felis G.E."/>
            <person name="de Vos W.M."/>
            <person name="Barrangou R."/>
            <person name="Klaenhammer T.R."/>
            <person name="Caufield P.W."/>
            <person name="Cui Y."/>
            <person name="Zhang H."/>
            <person name="O'Toole P.W."/>
        </authorList>
    </citation>
    <scope>NUCLEOTIDE SEQUENCE [LARGE SCALE GENOMIC DNA]</scope>
    <source>
        <strain evidence="2 3">DSM 16634</strain>
    </source>
</reference>
<evidence type="ECO:0000313" key="3">
    <source>
        <dbReference type="Proteomes" id="UP000051324"/>
    </source>
</evidence>
<keyword evidence="1" id="KW-0472">Membrane</keyword>
<proteinExistence type="predicted"/>
<keyword evidence="1" id="KW-0812">Transmembrane</keyword>
<dbReference type="RefSeq" id="WP_025087155.1">
    <property type="nucleotide sequence ID" value="NZ_AZFT01000001.1"/>
</dbReference>
<feature type="transmembrane region" description="Helical" evidence="1">
    <location>
        <begin position="307"/>
        <end position="328"/>
    </location>
</feature>
<feature type="transmembrane region" description="Helical" evidence="1">
    <location>
        <begin position="12"/>
        <end position="32"/>
    </location>
</feature>
<dbReference type="OrthoDB" id="2330162at2"/>
<feature type="transmembrane region" description="Helical" evidence="1">
    <location>
        <begin position="229"/>
        <end position="246"/>
    </location>
</feature>
<feature type="transmembrane region" description="Helical" evidence="1">
    <location>
        <begin position="340"/>
        <end position="363"/>
    </location>
</feature>
<comment type="caution">
    <text evidence="2">The sequence shown here is derived from an EMBL/GenBank/DDBJ whole genome shotgun (WGS) entry which is preliminary data.</text>
</comment>
<protein>
    <recommendedName>
        <fullName evidence="4">Polysaccharide polymerase</fullName>
    </recommendedName>
</protein>
<feature type="transmembrane region" description="Helical" evidence="1">
    <location>
        <begin position="198"/>
        <end position="217"/>
    </location>
</feature>
<evidence type="ECO:0000256" key="1">
    <source>
        <dbReference type="SAM" id="Phobius"/>
    </source>
</evidence>
<feature type="transmembrane region" description="Helical" evidence="1">
    <location>
        <begin position="38"/>
        <end position="57"/>
    </location>
</feature>
<dbReference type="AlphaFoldDB" id="A0A0R1U275"/>
<keyword evidence="1" id="KW-1133">Transmembrane helix</keyword>
<feature type="transmembrane region" description="Helical" evidence="1">
    <location>
        <begin position="66"/>
        <end position="84"/>
    </location>
</feature>
<organism evidence="2 3">
    <name type="scientific">Ligilactobacillus apodemi DSM 16634 = JCM 16172</name>
    <dbReference type="NCBI Taxonomy" id="1423724"/>
    <lineage>
        <taxon>Bacteria</taxon>
        <taxon>Bacillati</taxon>
        <taxon>Bacillota</taxon>
        <taxon>Bacilli</taxon>
        <taxon>Lactobacillales</taxon>
        <taxon>Lactobacillaceae</taxon>
        <taxon>Ligilactobacillus</taxon>
    </lineage>
</organism>
<gene>
    <name evidence="2" type="ORF">FC32_GL000008</name>
</gene>
<sequence>MTKLIFNKENLFCGAFFVWCLYMALFITTNYSAKLGGMLQYIMVAFAIGIIIIKELFTLSEIKEYSFFRFSLMILFLLVVIKIMGHSYGTIFLSSMLFVISARDVSFDKILKAFIWVVLILFLLTIVGSKIGLVSSMYSAQNGRYRNSLGFSYVSFPSQYAFFFTAACLALKKKSISYWSLIGLLILDVYIYKNAVTSSPFVLSMALLGYTFVVKILKTNIMVKFTFTRAIATCTFILAPLCLWWLCFKAPLALFTEVDKFVNNRLQLSVDGIKNFGVSLFGQKISFITLDSVGRFSSNYNYIDSSYFQNLVVNGIVFTAFIIFLFTYVAYKSVHYRNDILAVVLIALSIHAMFDPQLVVLWYSPFAMLLSKYFSMDDSDFIVGSEVISKKIL</sequence>
<dbReference type="EMBL" id="AZFT01000001">
    <property type="protein sequence ID" value="KRL87446.1"/>
    <property type="molecule type" value="Genomic_DNA"/>
</dbReference>
<dbReference type="PATRIC" id="fig|1423724.4.peg.9"/>
<keyword evidence="3" id="KW-1185">Reference proteome</keyword>
<evidence type="ECO:0008006" key="4">
    <source>
        <dbReference type="Google" id="ProtNLM"/>
    </source>
</evidence>